<dbReference type="RefSeq" id="WP_013282053.1">
    <property type="nucleotide sequence ID" value="NC_014387.1"/>
</dbReference>
<keyword evidence="3" id="KW-0030">Aminoacyl-tRNA synthetase</keyword>
<proteinExistence type="inferred from homology"/>
<dbReference type="HOGENOM" id="CLU_104635_1_0_9"/>
<dbReference type="InterPro" id="IPR040285">
    <property type="entry name" value="ProX/PRXD1"/>
</dbReference>
<dbReference type="STRING" id="515622.bpr_I2667"/>
<dbReference type="InterPro" id="IPR007214">
    <property type="entry name" value="YbaK/aa-tRNA-synth-assoc-dom"/>
</dbReference>
<protein>
    <submittedName>
        <fullName evidence="3">YbaK/prolyl-tRNA synthetase domain-containing protein</fullName>
    </submittedName>
</protein>
<comment type="similarity">
    <text evidence="1">Belongs to the PRORSD1 family.</text>
</comment>
<dbReference type="PANTHER" id="PTHR31423:SF3">
    <property type="entry name" value="PROLYL-TRNA SYNTHETASE ASSOCIATED DOMAIN-CONTAINING PROTEIN 1-RELATED"/>
    <property type="match status" value="1"/>
</dbReference>
<dbReference type="SUPFAM" id="SSF55826">
    <property type="entry name" value="YbaK/ProRS associated domain"/>
    <property type="match status" value="1"/>
</dbReference>
<evidence type="ECO:0000256" key="1">
    <source>
        <dbReference type="ARBA" id="ARBA00010201"/>
    </source>
</evidence>
<keyword evidence="3" id="KW-0436">Ligase</keyword>
<evidence type="ECO:0000313" key="3">
    <source>
        <dbReference type="EMBL" id="ADL35400.1"/>
    </source>
</evidence>
<keyword evidence="4" id="KW-1185">Reference proteome</keyword>
<feature type="domain" description="YbaK/aminoacyl-tRNA synthetase-associated" evidence="2">
    <location>
        <begin position="37"/>
        <end position="160"/>
    </location>
</feature>
<dbReference type="EMBL" id="CP001810">
    <property type="protein sequence ID" value="ADL35400.1"/>
    <property type="molecule type" value="Genomic_DNA"/>
</dbReference>
<dbReference type="Gene3D" id="3.90.960.10">
    <property type="entry name" value="YbaK/aminoacyl-tRNA synthetase-associated domain"/>
    <property type="match status" value="1"/>
</dbReference>
<dbReference type="eggNOG" id="COG3760">
    <property type="taxonomic scope" value="Bacteria"/>
</dbReference>
<dbReference type="GO" id="GO:0004812">
    <property type="term" value="F:aminoacyl-tRNA ligase activity"/>
    <property type="evidence" value="ECO:0007669"/>
    <property type="project" value="UniProtKB-KW"/>
</dbReference>
<evidence type="ECO:0000313" key="4">
    <source>
        <dbReference type="Proteomes" id="UP000001299"/>
    </source>
</evidence>
<dbReference type="PANTHER" id="PTHR31423">
    <property type="entry name" value="YBAK DOMAIN-CONTAINING PROTEIN"/>
    <property type="match status" value="1"/>
</dbReference>
<dbReference type="CDD" id="cd04335">
    <property type="entry name" value="PrdX_deacylase"/>
    <property type="match status" value="1"/>
</dbReference>
<gene>
    <name evidence="3" type="ordered locus">bpr_I2667</name>
</gene>
<dbReference type="AlphaFoldDB" id="E0RYE2"/>
<accession>E0RYE2</accession>
<reference evidence="3 4" key="1">
    <citation type="journal article" date="2010" name="PLoS ONE">
        <title>The glycobiome of the rumen bacterium Butyrivibrio proteoclasticus B316(T) highlights adaptation to a polysaccharide-rich environment.</title>
        <authorList>
            <person name="Kelly W.J."/>
            <person name="Leahy S.C."/>
            <person name="Altermann E."/>
            <person name="Yeoman C.J."/>
            <person name="Dunne J.C."/>
            <person name="Kong Z."/>
            <person name="Pacheco D.M."/>
            <person name="Li D."/>
            <person name="Noel S.J."/>
            <person name="Moon C.D."/>
            <person name="Cookson A.L."/>
            <person name="Attwood G.T."/>
        </authorList>
    </citation>
    <scope>NUCLEOTIDE SEQUENCE [LARGE SCALE GENOMIC DNA]</scope>
    <source>
        <strain evidence="4">ATCC 51982 / DSM 14932 / B316</strain>
    </source>
</reference>
<dbReference type="Pfam" id="PF04073">
    <property type="entry name" value="tRNA_edit"/>
    <property type="match status" value="1"/>
</dbReference>
<sequence length="183" mass="21117">MELFDGRPETCEGRLDREVRVYDYLDRLGIEYKRVDHEPANTMEACEEVDKVLGTLMCKNLFLCNRQKTRFYLLLMPGDKKFKTKELSSQINSARLSFAEAEDMLKYLDIEPGAVSVMGLMNDKNHEVQLLVDEDLKTSEFFGCHPCVCTSSLKIRTTDIFEKFLPEVGHEPQTVHLVGEDRE</sequence>
<dbReference type="KEGG" id="bpb:bpr_I2667"/>
<dbReference type="GO" id="GO:0002161">
    <property type="term" value="F:aminoacyl-tRNA deacylase activity"/>
    <property type="evidence" value="ECO:0007669"/>
    <property type="project" value="InterPro"/>
</dbReference>
<evidence type="ECO:0000259" key="2">
    <source>
        <dbReference type="Pfam" id="PF04073"/>
    </source>
</evidence>
<name>E0RYE2_BUTPB</name>
<dbReference type="InterPro" id="IPR036754">
    <property type="entry name" value="YbaK/aa-tRNA-synt-asso_dom_sf"/>
</dbReference>
<dbReference type="Proteomes" id="UP000001299">
    <property type="component" value="Chromosome 1"/>
</dbReference>
<organism evidence="3 4">
    <name type="scientific">Butyrivibrio proteoclasticus (strain ATCC 51982 / DSM 14932 / B316)</name>
    <name type="common">Clostridium proteoclasticum</name>
    <dbReference type="NCBI Taxonomy" id="515622"/>
    <lineage>
        <taxon>Bacteria</taxon>
        <taxon>Bacillati</taxon>
        <taxon>Bacillota</taxon>
        <taxon>Clostridia</taxon>
        <taxon>Lachnospirales</taxon>
        <taxon>Lachnospiraceae</taxon>
        <taxon>Butyrivibrio</taxon>
    </lineage>
</organism>